<keyword evidence="2" id="KW-1133">Transmembrane helix</keyword>
<evidence type="ECO:0000256" key="2">
    <source>
        <dbReference type="SAM" id="Phobius"/>
    </source>
</evidence>
<proteinExistence type="predicted"/>
<accession>A0A4S8KCP4</accession>
<evidence type="ECO:0000256" key="1">
    <source>
        <dbReference type="SAM" id="MobiDB-lite"/>
    </source>
</evidence>
<sequence length="392" mass="41388">MLLRQSPLIASPNPCPIPRNPRSYPISRILFSRCCFRTLRDRSLPSLQCCTSKGSDAAAVEAVTEVEVAVGEAESREAGGAGSAGVSVGIGSPALTAGLGLYRMSLGDQAFFLLAFIACTTSVAFTSLVVAAIPTLLTSVAFTSLVVAAIPTLLAMRRTATSLARLADTATEELPSTMAAIRLSGMEISDLTLELTMIEERANLPNISLKPMVAGAARKTSHVVGKAKKTFMNIISGGEHSQKSEDMSDKIGGRIVVLSMSIYLAKFLVWAFAADQVRAHSAYTSSSASKPVPSQLGASSLVALLPPLPLPLHPDPKPSSGASGEGRGDPRRRWEVDSRWGSSSPTPAMPPVIALVEILLGLALSIHPDSEENSAFPSALSRRKQNKRTMDH</sequence>
<gene>
    <name evidence="3" type="ORF">C4D60_Mb04t17370</name>
</gene>
<feature type="transmembrane region" description="Helical" evidence="2">
    <location>
        <begin position="251"/>
        <end position="273"/>
    </location>
</feature>
<feature type="transmembrane region" description="Helical" evidence="2">
    <location>
        <begin position="139"/>
        <end position="156"/>
    </location>
</feature>
<feature type="transmembrane region" description="Helical" evidence="2">
    <location>
        <begin position="111"/>
        <end position="133"/>
    </location>
</feature>
<dbReference type="STRING" id="52838.A0A4S8KCP4"/>
<evidence type="ECO:0000313" key="3">
    <source>
        <dbReference type="EMBL" id="THU72926.1"/>
    </source>
</evidence>
<feature type="region of interest" description="Disordered" evidence="1">
    <location>
        <begin position="310"/>
        <end position="345"/>
    </location>
</feature>
<keyword evidence="2" id="KW-0812">Transmembrane</keyword>
<dbReference type="PANTHER" id="PTHR33825">
    <property type="entry name" value="CHITINASE-LIKE PROTEIN"/>
    <property type="match status" value="1"/>
</dbReference>
<dbReference type="AlphaFoldDB" id="A0A4S8KCP4"/>
<evidence type="ECO:0000313" key="4">
    <source>
        <dbReference type="Proteomes" id="UP000317650"/>
    </source>
</evidence>
<feature type="compositionally biased region" description="Basic residues" evidence="1">
    <location>
        <begin position="381"/>
        <end position="392"/>
    </location>
</feature>
<dbReference type="Proteomes" id="UP000317650">
    <property type="component" value="Chromosome 4"/>
</dbReference>
<feature type="compositionally biased region" description="Basic and acidic residues" evidence="1">
    <location>
        <begin position="326"/>
        <end position="338"/>
    </location>
</feature>
<dbReference type="EMBL" id="PYDT01000001">
    <property type="protein sequence ID" value="THU72926.1"/>
    <property type="molecule type" value="Genomic_DNA"/>
</dbReference>
<name>A0A4S8KCP4_MUSBA</name>
<protein>
    <submittedName>
        <fullName evidence="3">Uncharacterized protein</fullName>
    </submittedName>
</protein>
<comment type="caution">
    <text evidence="3">The sequence shown here is derived from an EMBL/GenBank/DDBJ whole genome shotgun (WGS) entry which is preliminary data.</text>
</comment>
<dbReference type="PANTHER" id="PTHR33825:SF14">
    <property type="entry name" value="CHITINASE-LIKE PROTEIN"/>
    <property type="match status" value="1"/>
</dbReference>
<keyword evidence="2" id="KW-0472">Membrane</keyword>
<reference evidence="3 4" key="1">
    <citation type="journal article" date="2019" name="Nat. Plants">
        <title>Genome sequencing of Musa balbisiana reveals subgenome evolution and function divergence in polyploid bananas.</title>
        <authorList>
            <person name="Yao X."/>
        </authorList>
    </citation>
    <scope>NUCLEOTIDE SEQUENCE [LARGE SCALE GENOMIC DNA]</scope>
    <source>
        <strain evidence="4">cv. DH-PKW</strain>
        <tissue evidence="3">Leaves</tissue>
    </source>
</reference>
<keyword evidence="4" id="KW-1185">Reference proteome</keyword>
<organism evidence="3 4">
    <name type="scientific">Musa balbisiana</name>
    <name type="common">Banana</name>
    <dbReference type="NCBI Taxonomy" id="52838"/>
    <lineage>
        <taxon>Eukaryota</taxon>
        <taxon>Viridiplantae</taxon>
        <taxon>Streptophyta</taxon>
        <taxon>Embryophyta</taxon>
        <taxon>Tracheophyta</taxon>
        <taxon>Spermatophyta</taxon>
        <taxon>Magnoliopsida</taxon>
        <taxon>Liliopsida</taxon>
        <taxon>Zingiberales</taxon>
        <taxon>Musaceae</taxon>
        <taxon>Musa</taxon>
    </lineage>
</organism>
<feature type="region of interest" description="Disordered" evidence="1">
    <location>
        <begin position="371"/>
        <end position="392"/>
    </location>
</feature>